<reference evidence="2 3" key="1">
    <citation type="journal article" date="2023" name="Sci. Data">
        <title>Genome assembly of the Korean intertidal mud-creeper Batillaria attramentaria.</title>
        <authorList>
            <person name="Patra A.K."/>
            <person name="Ho P.T."/>
            <person name="Jun S."/>
            <person name="Lee S.J."/>
            <person name="Kim Y."/>
            <person name="Won Y.J."/>
        </authorList>
    </citation>
    <scope>NUCLEOTIDE SEQUENCE [LARGE SCALE GENOMIC DNA]</scope>
    <source>
        <strain evidence="2">Wonlab-2016</strain>
    </source>
</reference>
<proteinExistence type="predicted"/>
<sequence length="80" mass="9096">MYHNNNNNKKVRNTKHSTTNAIPQTSDIYSCLPANELFRHGGIRRWSQRIMGIRMTTRGCRVADVKSARVCGEALPTTSY</sequence>
<comment type="caution">
    <text evidence="2">The sequence shown here is derived from an EMBL/GenBank/DDBJ whole genome shotgun (WGS) entry which is preliminary data.</text>
</comment>
<gene>
    <name evidence="2" type="ORF">BaRGS_00004284</name>
</gene>
<organism evidence="2 3">
    <name type="scientific">Batillaria attramentaria</name>
    <dbReference type="NCBI Taxonomy" id="370345"/>
    <lineage>
        <taxon>Eukaryota</taxon>
        <taxon>Metazoa</taxon>
        <taxon>Spiralia</taxon>
        <taxon>Lophotrochozoa</taxon>
        <taxon>Mollusca</taxon>
        <taxon>Gastropoda</taxon>
        <taxon>Caenogastropoda</taxon>
        <taxon>Sorbeoconcha</taxon>
        <taxon>Cerithioidea</taxon>
        <taxon>Batillariidae</taxon>
        <taxon>Batillaria</taxon>
    </lineage>
</organism>
<keyword evidence="3" id="KW-1185">Reference proteome</keyword>
<dbReference type="AlphaFoldDB" id="A0ABD0LZ58"/>
<feature type="region of interest" description="Disordered" evidence="1">
    <location>
        <begin position="1"/>
        <end position="21"/>
    </location>
</feature>
<name>A0ABD0LZ58_9CAEN</name>
<dbReference type="Proteomes" id="UP001519460">
    <property type="component" value="Unassembled WGS sequence"/>
</dbReference>
<protein>
    <recommendedName>
        <fullName evidence="4">Ribosomal protein S14</fullName>
    </recommendedName>
</protein>
<evidence type="ECO:0008006" key="4">
    <source>
        <dbReference type="Google" id="ProtNLM"/>
    </source>
</evidence>
<accession>A0ABD0LZ58</accession>
<dbReference type="EMBL" id="JACVVK020000015">
    <property type="protein sequence ID" value="KAK7504418.1"/>
    <property type="molecule type" value="Genomic_DNA"/>
</dbReference>
<evidence type="ECO:0000256" key="1">
    <source>
        <dbReference type="SAM" id="MobiDB-lite"/>
    </source>
</evidence>
<evidence type="ECO:0000313" key="3">
    <source>
        <dbReference type="Proteomes" id="UP001519460"/>
    </source>
</evidence>
<evidence type="ECO:0000313" key="2">
    <source>
        <dbReference type="EMBL" id="KAK7504418.1"/>
    </source>
</evidence>